<gene>
    <name evidence="4" type="ORF">Tci_422228</name>
</gene>
<dbReference type="PANTHER" id="PTHR37984:SF5">
    <property type="entry name" value="PROTEIN NYNRIN-LIKE"/>
    <property type="match status" value="1"/>
</dbReference>
<reference evidence="4" key="1">
    <citation type="journal article" date="2019" name="Sci. Rep.">
        <title>Draft genome of Tanacetum cinerariifolium, the natural source of mosquito coil.</title>
        <authorList>
            <person name="Yamashiro T."/>
            <person name="Shiraishi A."/>
            <person name="Satake H."/>
            <person name="Nakayama K."/>
        </authorList>
    </citation>
    <scope>NUCLEOTIDE SEQUENCE</scope>
</reference>
<feature type="region of interest" description="Disordered" evidence="2">
    <location>
        <begin position="96"/>
        <end position="125"/>
    </location>
</feature>
<dbReference type="SUPFAM" id="SSF53098">
    <property type="entry name" value="Ribonuclease H-like"/>
    <property type="match status" value="1"/>
</dbReference>
<dbReference type="SUPFAM" id="SSF56672">
    <property type="entry name" value="DNA/RNA polymerases"/>
    <property type="match status" value="1"/>
</dbReference>
<dbReference type="PROSITE" id="PS50994">
    <property type="entry name" value="INTEGRASE"/>
    <property type="match status" value="1"/>
</dbReference>
<feature type="region of interest" description="Disordered" evidence="2">
    <location>
        <begin position="589"/>
        <end position="608"/>
    </location>
</feature>
<keyword evidence="4" id="KW-0548">Nucleotidyltransferase</keyword>
<comment type="caution">
    <text evidence="4">The sequence shown here is derived from an EMBL/GenBank/DDBJ whole genome shotgun (WGS) entry which is preliminary data.</text>
</comment>
<name>A0A699HQG7_TANCI</name>
<dbReference type="InterPro" id="IPR041577">
    <property type="entry name" value="RT_RNaseH_2"/>
</dbReference>
<keyword evidence="1" id="KW-0511">Multifunctional enzyme</keyword>
<evidence type="ECO:0000259" key="3">
    <source>
        <dbReference type="PROSITE" id="PS50994"/>
    </source>
</evidence>
<dbReference type="Pfam" id="PF25597">
    <property type="entry name" value="SH3_retrovirus"/>
    <property type="match status" value="1"/>
</dbReference>
<sequence length="608" mass="68892">MKPFGCLVTILKTKDYLGKFDEKANEGFFIRYFVVSKAMRVFNKRTRIVEETLNIKFLENAPNVKGNRPDWLFDIDSLTTSMNYMPVVARFQTNGPKDSAVDAGKNASEVDESQVSDNDGHDNKVTRSEFEGLLQQESTNTFEEHTFERFSPFKNAFSLSHVPIVTPITDTGFLAIGTKWVFKNKKDERCIVIKNKARLVAQGHTQDEGIDYDEVFAPIARIEAISQDKYVADILKKFDFRTEKIASTPIEPNKALVKDVEAEDVDVHLYRSMIISLMYLTTSRPDITFGVCAYARELVQIVVPGAKLPYWGVEKLKLEKPSESKGFEKIIDFLNAKPIRYALMVNPTIYASCVKQFWTIAKVKKVNGQEQIQALVDKHKIARSMTRLLEKYTQFFFSNECIEAFQTLKRKLTEAPILVAPDWDLPFELMCDASDFAIAKAFPTNDARVVCKFLKSLFARFGTPRAIISDHGMQFCNDQFAKVMLKYSVTHCLATAYHSQTSGQLEVSNRGLKRILKRIVGGNRASWSKKLNDAIWAFRKLKTRWSGPFTITQVFPYGTVKLSQIDGLNFKVNGHRLETLLLRGHSKDGCHGSLNHPQGPMNSGIGSS</sequence>
<keyword evidence="4" id="KW-0808">Transferase</keyword>
<dbReference type="InterPro" id="IPR013103">
    <property type="entry name" value="RVT_2"/>
</dbReference>
<dbReference type="Gene3D" id="3.30.70.270">
    <property type="match status" value="1"/>
</dbReference>
<evidence type="ECO:0000256" key="1">
    <source>
        <dbReference type="ARBA" id="ARBA00023268"/>
    </source>
</evidence>
<dbReference type="AlphaFoldDB" id="A0A699HQG7"/>
<dbReference type="PANTHER" id="PTHR37984">
    <property type="entry name" value="PROTEIN CBG26694"/>
    <property type="match status" value="1"/>
</dbReference>
<keyword evidence="4" id="KW-0695">RNA-directed DNA polymerase</keyword>
<dbReference type="GO" id="GO:0003676">
    <property type="term" value="F:nucleic acid binding"/>
    <property type="evidence" value="ECO:0007669"/>
    <property type="project" value="InterPro"/>
</dbReference>
<dbReference type="EMBL" id="BKCJ010183996">
    <property type="protein sequence ID" value="GEY50254.1"/>
    <property type="molecule type" value="Genomic_DNA"/>
</dbReference>
<dbReference type="InterPro" id="IPR043128">
    <property type="entry name" value="Rev_trsase/Diguanyl_cyclase"/>
</dbReference>
<proteinExistence type="predicted"/>
<dbReference type="Pfam" id="PF17919">
    <property type="entry name" value="RT_RNaseH_2"/>
    <property type="match status" value="1"/>
</dbReference>
<dbReference type="InterPro" id="IPR036397">
    <property type="entry name" value="RNaseH_sf"/>
</dbReference>
<dbReference type="GO" id="GO:0003964">
    <property type="term" value="F:RNA-directed DNA polymerase activity"/>
    <property type="evidence" value="ECO:0007669"/>
    <property type="project" value="UniProtKB-KW"/>
</dbReference>
<organism evidence="4">
    <name type="scientific">Tanacetum cinerariifolium</name>
    <name type="common">Dalmatian daisy</name>
    <name type="synonym">Chrysanthemum cinerariifolium</name>
    <dbReference type="NCBI Taxonomy" id="118510"/>
    <lineage>
        <taxon>Eukaryota</taxon>
        <taxon>Viridiplantae</taxon>
        <taxon>Streptophyta</taxon>
        <taxon>Embryophyta</taxon>
        <taxon>Tracheophyta</taxon>
        <taxon>Spermatophyta</taxon>
        <taxon>Magnoliopsida</taxon>
        <taxon>eudicotyledons</taxon>
        <taxon>Gunneridae</taxon>
        <taxon>Pentapetalae</taxon>
        <taxon>asterids</taxon>
        <taxon>campanulids</taxon>
        <taxon>Asterales</taxon>
        <taxon>Asteraceae</taxon>
        <taxon>Asteroideae</taxon>
        <taxon>Anthemideae</taxon>
        <taxon>Anthemidinae</taxon>
        <taxon>Tanacetum</taxon>
    </lineage>
</organism>
<dbReference type="InterPro" id="IPR050951">
    <property type="entry name" value="Retrovirus_Pol_polyprotein"/>
</dbReference>
<feature type="domain" description="Integrase catalytic" evidence="3">
    <location>
        <begin position="399"/>
        <end position="564"/>
    </location>
</feature>
<accession>A0A699HQG7</accession>
<dbReference type="InterPro" id="IPR043502">
    <property type="entry name" value="DNA/RNA_pol_sf"/>
</dbReference>
<dbReference type="InterPro" id="IPR001584">
    <property type="entry name" value="Integrase_cat-core"/>
</dbReference>
<dbReference type="Pfam" id="PF07727">
    <property type="entry name" value="RVT_2"/>
    <property type="match status" value="1"/>
</dbReference>
<evidence type="ECO:0000256" key="2">
    <source>
        <dbReference type="SAM" id="MobiDB-lite"/>
    </source>
</evidence>
<protein>
    <submittedName>
        <fullName evidence="4">Reverse transcriptase domain-containing protein</fullName>
    </submittedName>
</protein>
<dbReference type="InterPro" id="IPR012337">
    <property type="entry name" value="RNaseH-like_sf"/>
</dbReference>
<evidence type="ECO:0000313" key="4">
    <source>
        <dbReference type="EMBL" id="GEY50254.1"/>
    </source>
</evidence>
<dbReference type="GO" id="GO:0015074">
    <property type="term" value="P:DNA integration"/>
    <property type="evidence" value="ECO:0007669"/>
    <property type="project" value="InterPro"/>
</dbReference>
<dbReference type="InterPro" id="IPR057670">
    <property type="entry name" value="SH3_retrovirus"/>
</dbReference>
<dbReference type="Gene3D" id="3.30.420.10">
    <property type="entry name" value="Ribonuclease H-like superfamily/Ribonuclease H"/>
    <property type="match status" value="1"/>
</dbReference>